<keyword evidence="1 4" id="KW-0328">Glycosyltransferase</keyword>
<evidence type="ECO:0000259" key="5">
    <source>
        <dbReference type="Pfam" id="PF01048"/>
    </source>
</evidence>
<dbReference type="NCBIfam" id="TIGR01694">
    <property type="entry name" value="MTAP"/>
    <property type="match status" value="1"/>
</dbReference>
<dbReference type="InterPro" id="IPR018099">
    <property type="entry name" value="Purine_phosphorylase-2_CS"/>
</dbReference>
<dbReference type="GO" id="GO:0017061">
    <property type="term" value="F:S-methyl-5-thioadenosine phosphorylase activity"/>
    <property type="evidence" value="ECO:0007669"/>
    <property type="project" value="UniProtKB-UniRule"/>
</dbReference>
<dbReference type="CDD" id="cd09010">
    <property type="entry name" value="MTAP_SsMTAPII_like_MTIP"/>
    <property type="match status" value="1"/>
</dbReference>
<dbReference type="AlphaFoldDB" id="A0A6B0V6T9"/>
<keyword evidence="4" id="KW-0963">Cytoplasm</keyword>
<dbReference type="InterPro" id="IPR035994">
    <property type="entry name" value="Nucleoside_phosphorylase_sf"/>
</dbReference>
<reference evidence="6" key="1">
    <citation type="submission" date="2019-12" db="EMBL/GenBank/DDBJ databases">
        <title>An insight into the sialome of adult female Ixodes ricinus ticks feeding for 6 days.</title>
        <authorList>
            <person name="Perner J."/>
            <person name="Ribeiro J.M.C."/>
        </authorList>
    </citation>
    <scope>NUCLEOTIDE SEQUENCE</scope>
    <source>
        <strain evidence="6">Semi-engorged</strain>
        <tissue evidence="6">Salivary glands</tissue>
    </source>
</reference>
<keyword evidence="3 4" id="KW-0660">Purine salvage</keyword>
<feature type="binding site" evidence="4">
    <location>
        <begin position="215"/>
        <end position="217"/>
    </location>
    <ligand>
        <name>substrate</name>
    </ligand>
</feature>
<dbReference type="UniPathway" id="UPA00904">
    <property type="reaction ID" value="UER00873"/>
</dbReference>
<feature type="domain" description="Nucleoside phosphorylase" evidence="5">
    <location>
        <begin position="6"/>
        <end position="246"/>
    </location>
</feature>
<keyword evidence="4" id="KW-0539">Nucleus</keyword>
<dbReference type="Pfam" id="PF01048">
    <property type="entry name" value="PNP_UDP_1"/>
    <property type="match status" value="1"/>
</dbReference>
<comment type="pathway">
    <text evidence="4">Amino-acid biosynthesis; L-methionine biosynthesis via salvage pathway; S-methyl-5-thio-alpha-D-ribose 1-phosphate from S-methyl-5'-thioadenosine (phosphorylase route): step 1/1.</text>
</comment>
<dbReference type="PANTHER" id="PTHR42679">
    <property type="entry name" value="S-METHYL-5'-THIOADENOSINE PHOSPHORYLASE"/>
    <property type="match status" value="1"/>
</dbReference>
<dbReference type="GO" id="GO:0019509">
    <property type="term" value="P:L-methionine salvage from methylthioadenosine"/>
    <property type="evidence" value="ECO:0007669"/>
    <property type="project" value="UniProtKB-UniRule"/>
</dbReference>
<dbReference type="InterPro" id="IPR010044">
    <property type="entry name" value="MTAP"/>
</dbReference>
<comment type="catalytic activity">
    <reaction evidence="4">
        <text>S-methyl-5'-thioadenosine + phosphate = 5-(methylsulfanyl)-alpha-D-ribose 1-phosphate + adenine</text>
        <dbReference type="Rhea" id="RHEA:11852"/>
        <dbReference type="ChEBI" id="CHEBI:16708"/>
        <dbReference type="ChEBI" id="CHEBI:17509"/>
        <dbReference type="ChEBI" id="CHEBI:43474"/>
        <dbReference type="ChEBI" id="CHEBI:58533"/>
        <dbReference type="EC" id="2.4.2.28"/>
    </reaction>
</comment>
<dbReference type="GO" id="GO:0005829">
    <property type="term" value="C:cytosol"/>
    <property type="evidence" value="ECO:0007669"/>
    <property type="project" value="TreeGrafter"/>
</dbReference>
<dbReference type="EC" id="2.4.2.28" evidence="4"/>
<keyword evidence="2 4" id="KW-0808">Transferase</keyword>
<dbReference type="HAMAP" id="MF_01963">
    <property type="entry name" value="MTAP"/>
    <property type="match status" value="1"/>
</dbReference>
<dbReference type="EMBL" id="GIFC01015453">
    <property type="protein sequence ID" value="MXU97536.1"/>
    <property type="molecule type" value="Transcribed_RNA"/>
</dbReference>
<feature type="binding site" evidence="4">
    <location>
        <begin position="55"/>
        <end position="56"/>
    </location>
    <ligand>
        <name>phosphate</name>
        <dbReference type="ChEBI" id="CHEBI:43474"/>
    </ligand>
</feature>
<proteinExistence type="inferred from homology"/>
<evidence type="ECO:0000256" key="3">
    <source>
        <dbReference type="ARBA" id="ARBA00022726"/>
    </source>
</evidence>
<dbReference type="FunFam" id="3.40.50.1580:FF:000012">
    <property type="entry name" value="Probable 6-oxopurine nucleoside phosphorylase"/>
    <property type="match status" value="1"/>
</dbReference>
<comment type="subunit">
    <text evidence="4">Homotrimer.</text>
</comment>
<feature type="binding site" evidence="4">
    <location>
        <position position="192"/>
    </location>
    <ligand>
        <name>phosphate</name>
        <dbReference type="ChEBI" id="CHEBI:43474"/>
    </ligand>
</feature>
<comment type="function">
    <text evidence="4">Catalyzes the reversible phosphorylation of S-methyl-5'-thioadenosine (MTA) to adenine and 5-methylthioribose-1-phosphate. Involved in the breakdown of MTA, a major by-product of polyamine biosynthesis. Responsible for the first step in the methionine salvage pathway after MTA has been generated from S-adenosylmethionine. Has broad substrate specificity with 6-aminopurine nucleosides as preferred substrates.</text>
</comment>
<dbReference type="InterPro" id="IPR000845">
    <property type="entry name" value="Nucleoside_phosphorylase_d"/>
</dbReference>
<feature type="binding site" evidence="4">
    <location>
        <position position="13"/>
    </location>
    <ligand>
        <name>phosphate</name>
        <dbReference type="ChEBI" id="CHEBI:43474"/>
    </ligand>
</feature>
<feature type="site" description="Important for substrate specificity" evidence="4">
    <location>
        <position position="173"/>
    </location>
</feature>
<dbReference type="GO" id="GO:0005634">
    <property type="term" value="C:nucleus"/>
    <property type="evidence" value="ECO:0007669"/>
    <property type="project" value="UniProtKB-SubCell"/>
</dbReference>
<dbReference type="PROSITE" id="PS01240">
    <property type="entry name" value="PNP_MTAP_2"/>
    <property type="match status" value="1"/>
</dbReference>
<dbReference type="Gene3D" id="3.40.50.1580">
    <property type="entry name" value="Nucleoside phosphorylase domain"/>
    <property type="match status" value="1"/>
</dbReference>
<protein>
    <recommendedName>
        <fullName evidence="4">S-methyl-5'-thioadenosine phosphorylase</fullName>
        <ecNumber evidence="4">2.4.2.28</ecNumber>
    </recommendedName>
    <alternativeName>
        <fullName evidence="4">5'-methylthioadenosine phosphorylase</fullName>
        <shortName evidence="4">MTA phosphorylase</shortName>
        <shortName evidence="4">MTAP</shortName>
        <shortName evidence="4">MTAPase</shortName>
    </alternativeName>
</protein>
<feature type="binding site" evidence="4">
    <location>
        <position position="191"/>
    </location>
    <ligand>
        <name>substrate</name>
    </ligand>
</feature>
<accession>A0A6B0V6T9</accession>
<evidence type="ECO:0000256" key="1">
    <source>
        <dbReference type="ARBA" id="ARBA00022676"/>
    </source>
</evidence>
<dbReference type="GO" id="GO:0006166">
    <property type="term" value="P:purine ribonucleoside salvage"/>
    <property type="evidence" value="ECO:0007669"/>
    <property type="project" value="UniProtKB-KW"/>
</dbReference>
<evidence type="ECO:0000256" key="4">
    <source>
        <dbReference type="HAMAP-Rule" id="MF_03155"/>
    </source>
</evidence>
<feature type="site" description="Important for substrate specificity" evidence="4">
    <location>
        <position position="228"/>
    </location>
</feature>
<sequence>MSEKIKVGIIGGSGLDDPDILEHRKEHKVITPFGEPSDVLVSGQIGHVDCVLLARHGRNHGIMPTNVNYRANIWALREMGCTHVLATTACGSLHEDFAPGHVVFPDQFIDRTTKRESTFHDGKPGSPKGVCHLSMASPFHPELRKLLIQVARELHLVHHEKGTVVTIEGPRFSSAAESILFRSWGCHVINMTTVPEVVLAKEAGLLYAAIALPTDYDSWRTDVAHVDVKQVLETMKENSERALHILRVAIPRIAAEDWTAAIQAAKETAKESVME</sequence>
<evidence type="ECO:0000256" key="2">
    <source>
        <dbReference type="ARBA" id="ARBA00022679"/>
    </source>
</evidence>
<comment type="subcellular location">
    <subcellularLocation>
        <location evidence="4">Cytoplasm</location>
    </subcellularLocation>
    <subcellularLocation>
        <location evidence="4">Nucleus</location>
    </subcellularLocation>
</comment>
<feature type="binding site" evidence="4">
    <location>
        <begin position="88"/>
        <end position="89"/>
    </location>
    <ligand>
        <name>phosphate</name>
        <dbReference type="ChEBI" id="CHEBI:43474"/>
    </ligand>
</feature>
<evidence type="ECO:0000313" key="6">
    <source>
        <dbReference type="EMBL" id="MXU97536.1"/>
    </source>
</evidence>
<dbReference type="PANTHER" id="PTHR42679:SF2">
    <property type="entry name" value="S-METHYL-5'-THIOADENOSINE PHOSPHORYLASE"/>
    <property type="match status" value="1"/>
</dbReference>
<organism evidence="6">
    <name type="scientific">Ixodes ricinus</name>
    <name type="common">Common tick</name>
    <name type="synonym">Acarus ricinus</name>
    <dbReference type="NCBI Taxonomy" id="34613"/>
    <lineage>
        <taxon>Eukaryota</taxon>
        <taxon>Metazoa</taxon>
        <taxon>Ecdysozoa</taxon>
        <taxon>Arthropoda</taxon>
        <taxon>Chelicerata</taxon>
        <taxon>Arachnida</taxon>
        <taxon>Acari</taxon>
        <taxon>Parasitiformes</taxon>
        <taxon>Ixodida</taxon>
        <taxon>Ixodoidea</taxon>
        <taxon>Ixodidae</taxon>
        <taxon>Ixodinae</taxon>
        <taxon>Ixodes</taxon>
    </lineage>
</organism>
<name>A0A6B0V6T9_IXORI</name>
<dbReference type="SUPFAM" id="SSF53167">
    <property type="entry name" value="Purine and uridine phosphorylases"/>
    <property type="match status" value="1"/>
</dbReference>
<comment type="similarity">
    <text evidence="4">Belongs to the PNP/MTAP phosphorylase family. MTAP subfamily.</text>
</comment>